<keyword evidence="2" id="KW-1185">Reference proteome</keyword>
<evidence type="ECO:0000313" key="2">
    <source>
        <dbReference type="Proteomes" id="UP000095552"/>
    </source>
</evidence>
<comment type="caution">
    <text evidence="1">The sequence shown here is derived from an EMBL/GenBank/DDBJ whole genome shotgun (WGS) entry which is preliminary data.</text>
</comment>
<name>A0A1E5T5I9_9BACT</name>
<dbReference type="EMBL" id="MDGQ01000003">
    <property type="protein sequence ID" value="OEK06654.1"/>
    <property type="molecule type" value="Genomic_DNA"/>
</dbReference>
<dbReference type="OrthoDB" id="982498at2"/>
<dbReference type="RefSeq" id="WP_069833966.1">
    <property type="nucleotide sequence ID" value="NZ_MDGQ01000003.1"/>
</dbReference>
<proteinExistence type="predicted"/>
<accession>A0A1E5T5I9</accession>
<protein>
    <submittedName>
        <fullName evidence="1">Uncharacterized protein</fullName>
    </submittedName>
</protein>
<reference evidence="1 2" key="1">
    <citation type="submission" date="2016-08" db="EMBL/GenBank/DDBJ databases">
        <title>Draft genome of Fabibacter sp. strain SK-8.</title>
        <authorList>
            <person name="Wong S.-K."/>
            <person name="Hamasaki K."/>
            <person name="Yoshizawa S."/>
        </authorList>
    </citation>
    <scope>NUCLEOTIDE SEQUENCE [LARGE SCALE GENOMIC DNA]</scope>
    <source>
        <strain evidence="1 2">SK-8</strain>
    </source>
</reference>
<gene>
    <name evidence="1" type="ORF">BFP71_03030</name>
</gene>
<organism evidence="1 2">
    <name type="scientific">Roseivirga misakiensis</name>
    <dbReference type="NCBI Taxonomy" id="1563681"/>
    <lineage>
        <taxon>Bacteria</taxon>
        <taxon>Pseudomonadati</taxon>
        <taxon>Bacteroidota</taxon>
        <taxon>Cytophagia</taxon>
        <taxon>Cytophagales</taxon>
        <taxon>Roseivirgaceae</taxon>
        <taxon>Roseivirga</taxon>
    </lineage>
</organism>
<evidence type="ECO:0000313" key="1">
    <source>
        <dbReference type="EMBL" id="OEK06654.1"/>
    </source>
</evidence>
<dbReference type="STRING" id="1563681.BFP71_03030"/>
<dbReference type="Proteomes" id="UP000095552">
    <property type="component" value="Unassembled WGS sequence"/>
</dbReference>
<dbReference type="AlphaFoldDB" id="A0A1E5T5I9"/>
<sequence>MKAIMTLILGAFLMTQSSDPAKVVGDWEGTIEAPGQSIKIIFHVTNTDGKLSSTLDVPQQGAMGLKVDSTSFKDDKIKMVLNLLPASFEGTLKDGKITGKWSQGGGSADAVLTKAKKTGKS</sequence>